<dbReference type="AlphaFoldDB" id="G2Y290"/>
<name>G2Y290_BOTF4</name>
<protein>
    <submittedName>
        <fullName evidence="1">Uncharacterized protein</fullName>
    </submittedName>
</protein>
<dbReference type="EMBL" id="FQ790283">
    <property type="protein sequence ID" value="CCD46780.1"/>
    <property type="molecule type" value="Genomic_DNA"/>
</dbReference>
<sequence length="284" mass="31853">MPHSYVFASEVNQTSSAPSIIISIISSGFTANNPIVLPVTSSDLGNMPPTKDGNPDQTLEKAQKDREVGTSVQYIDFPRDIPESAHKTLINYEKAVLAYPSISFSKSETKNKSISASSKTFHASLADAILDGFVVLPASGYGALKNVFKALTKAVETRSQVSDEIKQCIILQRYEYSPVTGRMSSFIRISLFEVTSEMVEVQSSSTTVNVQIESREHEAEVRNQFMIFTVFRTNFVRRYGIPSLLLLFLKSTWIFKVTRQPSLFKVYFTPRSSFVPLQWFLMDN</sequence>
<reference evidence="2" key="1">
    <citation type="journal article" date="2011" name="PLoS Genet.">
        <title>Genomic analysis of the necrotrophic fungal pathogens Sclerotinia sclerotiorum and Botrytis cinerea.</title>
        <authorList>
            <person name="Amselem J."/>
            <person name="Cuomo C.A."/>
            <person name="van Kan J.A."/>
            <person name="Viaud M."/>
            <person name="Benito E.P."/>
            <person name="Couloux A."/>
            <person name="Coutinho P.M."/>
            <person name="de Vries R.P."/>
            <person name="Dyer P.S."/>
            <person name="Fillinger S."/>
            <person name="Fournier E."/>
            <person name="Gout L."/>
            <person name="Hahn M."/>
            <person name="Kohn L."/>
            <person name="Lapalu N."/>
            <person name="Plummer K.M."/>
            <person name="Pradier J.M."/>
            <person name="Quevillon E."/>
            <person name="Sharon A."/>
            <person name="Simon A."/>
            <person name="ten Have A."/>
            <person name="Tudzynski B."/>
            <person name="Tudzynski P."/>
            <person name="Wincker P."/>
            <person name="Andrew M."/>
            <person name="Anthouard V."/>
            <person name="Beever R.E."/>
            <person name="Beffa R."/>
            <person name="Benoit I."/>
            <person name="Bouzid O."/>
            <person name="Brault B."/>
            <person name="Chen Z."/>
            <person name="Choquer M."/>
            <person name="Collemare J."/>
            <person name="Cotton P."/>
            <person name="Danchin E.G."/>
            <person name="Da Silva C."/>
            <person name="Gautier A."/>
            <person name="Giraud C."/>
            <person name="Giraud T."/>
            <person name="Gonzalez C."/>
            <person name="Grossetete S."/>
            <person name="Guldener U."/>
            <person name="Henrissat B."/>
            <person name="Howlett B.J."/>
            <person name="Kodira C."/>
            <person name="Kretschmer M."/>
            <person name="Lappartient A."/>
            <person name="Leroch M."/>
            <person name="Levis C."/>
            <person name="Mauceli E."/>
            <person name="Neuveglise C."/>
            <person name="Oeser B."/>
            <person name="Pearson M."/>
            <person name="Poulain J."/>
            <person name="Poussereau N."/>
            <person name="Quesneville H."/>
            <person name="Rascle C."/>
            <person name="Schumacher J."/>
            <person name="Segurens B."/>
            <person name="Sexton A."/>
            <person name="Silva E."/>
            <person name="Sirven C."/>
            <person name="Soanes D.M."/>
            <person name="Talbot N.J."/>
            <person name="Templeton M."/>
            <person name="Yandava C."/>
            <person name="Yarden O."/>
            <person name="Zeng Q."/>
            <person name="Rollins J.A."/>
            <person name="Lebrun M.H."/>
            <person name="Dickman M."/>
        </authorList>
    </citation>
    <scope>NUCLEOTIDE SEQUENCE [LARGE SCALE GENOMIC DNA]</scope>
    <source>
        <strain evidence="2">T4</strain>
    </source>
</reference>
<organism evidence="1 2">
    <name type="scientific">Botryotinia fuckeliana (strain T4)</name>
    <name type="common">Noble rot fungus</name>
    <name type="synonym">Botrytis cinerea</name>
    <dbReference type="NCBI Taxonomy" id="999810"/>
    <lineage>
        <taxon>Eukaryota</taxon>
        <taxon>Fungi</taxon>
        <taxon>Dikarya</taxon>
        <taxon>Ascomycota</taxon>
        <taxon>Pezizomycotina</taxon>
        <taxon>Leotiomycetes</taxon>
        <taxon>Helotiales</taxon>
        <taxon>Sclerotiniaceae</taxon>
        <taxon>Botrytis</taxon>
    </lineage>
</organism>
<dbReference type="HOGENOM" id="CLU_980023_0_0_1"/>
<evidence type="ECO:0000313" key="1">
    <source>
        <dbReference type="EMBL" id="CCD46780.1"/>
    </source>
</evidence>
<dbReference type="Proteomes" id="UP000008177">
    <property type="component" value="Unplaced contigs"/>
</dbReference>
<accession>G2Y290</accession>
<evidence type="ECO:0000313" key="2">
    <source>
        <dbReference type="Proteomes" id="UP000008177"/>
    </source>
</evidence>
<gene>
    <name evidence="1" type="ORF">BofuT4_P114860.1</name>
</gene>
<dbReference type="InParanoid" id="G2Y290"/>
<dbReference type="OrthoDB" id="3693942at2759"/>
<proteinExistence type="predicted"/>